<dbReference type="EMBL" id="RZNC01000001">
    <property type="protein sequence ID" value="RWZ67803.1"/>
    <property type="molecule type" value="Genomic_DNA"/>
</dbReference>
<evidence type="ECO:0000313" key="2">
    <source>
        <dbReference type="EMBL" id="RWZ67803.1"/>
    </source>
</evidence>
<dbReference type="OrthoDB" id="5123825at2"/>
<evidence type="ECO:0000313" key="3">
    <source>
        <dbReference type="Proteomes" id="UP000288603"/>
    </source>
</evidence>
<reference evidence="2 3" key="1">
    <citation type="submission" date="2018-12" db="EMBL/GenBank/DDBJ databases">
        <authorList>
            <person name="Li F."/>
        </authorList>
    </citation>
    <scope>NUCLEOTIDE SEQUENCE [LARGE SCALE GENOMIC DNA]</scope>
    <source>
        <strain evidence="2 3">8H24J-4-2</strain>
    </source>
</reference>
<proteinExistence type="predicted"/>
<keyword evidence="1" id="KW-0472">Membrane</keyword>
<name>A0A444QE06_9MICO</name>
<keyword evidence="3" id="KW-1185">Reference proteome</keyword>
<evidence type="ECO:0000256" key="1">
    <source>
        <dbReference type="SAM" id="Phobius"/>
    </source>
</evidence>
<dbReference type="RefSeq" id="WP_128496966.1">
    <property type="nucleotide sequence ID" value="NZ_RZNC01000001.1"/>
</dbReference>
<sequence length="69" mass="7621">MRFRFTVESFPQRSRGGLYIPYLLATLLFGGAAWLLHTPSSRHRVLRVVSLIAAIASAVIGVFAITTFV</sequence>
<organism evidence="2 3">
    <name type="scientific">Labedella populi</name>
    <dbReference type="NCBI Taxonomy" id="2498850"/>
    <lineage>
        <taxon>Bacteria</taxon>
        <taxon>Bacillati</taxon>
        <taxon>Actinomycetota</taxon>
        <taxon>Actinomycetes</taxon>
        <taxon>Micrococcales</taxon>
        <taxon>Microbacteriaceae</taxon>
        <taxon>Labedella</taxon>
    </lineage>
</organism>
<accession>A0A444QE06</accession>
<feature type="transmembrane region" description="Helical" evidence="1">
    <location>
        <begin position="48"/>
        <end position="68"/>
    </location>
</feature>
<keyword evidence="1" id="KW-1133">Transmembrane helix</keyword>
<comment type="caution">
    <text evidence="2">The sequence shown here is derived from an EMBL/GenBank/DDBJ whole genome shotgun (WGS) entry which is preliminary data.</text>
</comment>
<dbReference type="AlphaFoldDB" id="A0A444QE06"/>
<protein>
    <submittedName>
        <fullName evidence="2">Uncharacterized protein</fullName>
    </submittedName>
</protein>
<keyword evidence="1" id="KW-0812">Transmembrane</keyword>
<gene>
    <name evidence="2" type="ORF">ELQ92_00565</name>
</gene>
<feature type="transmembrane region" description="Helical" evidence="1">
    <location>
        <begin position="19"/>
        <end position="36"/>
    </location>
</feature>
<dbReference type="Proteomes" id="UP000288603">
    <property type="component" value="Unassembled WGS sequence"/>
</dbReference>